<dbReference type="EMBL" id="MT142571">
    <property type="protein sequence ID" value="QJA85392.1"/>
    <property type="molecule type" value="Genomic_DNA"/>
</dbReference>
<proteinExistence type="predicted"/>
<gene>
    <name evidence="1" type="ORF">MM415A01811_0010</name>
    <name evidence="2" type="ORF">MM415B02227_0008</name>
</gene>
<accession>A0A6M3KUG4</accession>
<protein>
    <submittedName>
        <fullName evidence="2">Uncharacterized protein</fullName>
    </submittedName>
</protein>
<evidence type="ECO:0000313" key="2">
    <source>
        <dbReference type="EMBL" id="QJA85392.1"/>
    </source>
</evidence>
<evidence type="ECO:0000313" key="1">
    <source>
        <dbReference type="EMBL" id="QJA75347.1"/>
    </source>
</evidence>
<dbReference type="AlphaFoldDB" id="A0A6M3KUG4"/>
<dbReference type="EMBL" id="MT142157">
    <property type="protein sequence ID" value="QJA75347.1"/>
    <property type="molecule type" value="Genomic_DNA"/>
</dbReference>
<sequence>MNINKAYQTYPEPRHVGVIQITPDLLLRLLEYSKDGTITDVWKDLETGNIKIRLEHPEMPLVRNGEYIMEVCPTYIVYENELGNRLVQRQR</sequence>
<reference evidence="2" key="1">
    <citation type="submission" date="2020-03" db="EMBL/GenBank/DDBJ databases">
        <title>The deep terrestrial virosphere.</title>
        <authorList>
            <person name="Holmfeldt K."/>
            <person name="Nilsson E."/>
            <person name="Simone D."/>
            <person name="Lopez-Fernandez M."/>
            <person name="Wu X."/>
            <person name="de Brujin I."/>
            <person name="Lundin D."/>
            <person name="Andersson A."/>
            <person name="Bertilsson S."/>
            <person name="Dopson M."/>
        </authorList>
    </citation>
    <scope>NUCLEOTIDE SEQUENCE</scope>
    <source>
        <strain evidence="1">MM415A01811</strain>
        <strain evidence="2">MM415B02227</strain>
    </source>
</reference>
<name>A0A6M3KUG4_9ZZZZ</name>
<organism evidence="2">
    <name type="scientific">viral metagenome</name>
    <dbReference type="NCBI Taxonomy" id="1070528"/>
    <lineage>
        <taxon>unclassified sequences</taxon>
        <taxon>metagenomes</taxon>
        <taxon>organismal metagenomes</taxon>
    </lineage>
</organism>